<evidence type="ECO:0000313" key="9">
    <source>
        <dbReference type="EMBL" id="QOR71253.1"/>
    </source>
</evidence>
<dbReference type="InterPro" id="IPR001360">
    <property type="entry name" value="Glyco_hydro_1"/>
</dbReference>
<feature type="region of interest" description="Disordered" evidence="8">
    <location>
        <begin position="330"/>
        <end position="369"/>
    </location>
</feature>
<sequence length="525" mass="56629">MTTQPTTRALSPQVPFTPTTPLPAAGPAAARFPEGFTWGAATAAYQVEGAAAIGGRGPSIWDTFCRVPGAVHGGHDGAVACDQYHRYREDVALLRDLGVDSYRFSTSWARVMPDGRTVNRAGLDYYSRLVDELLASGIAPWLTLYHWDLPQALEDSGGWPARDTAYRFAEYAAVMHDALGDRVRTWTTLNEPWCSAFLGYTAGVHAPGRQSPADGVAAVHHLLLGHGLALGELRRRDAEASLGITLNFTVADPFDPSDPADVNAARLEDGFFNRMFLDPIFCGAYPADIVDDVAHLGLADHVQDGDLDLISAPIDVLGVNYYNGAAVSARPEQGVPQGQNRPDGVRSVSEGPHREVSPPQPVGPVHPRSRGLPTTDMGWEVQPEGLTRLLQRLQADYAGPRGVAMYVTENGAAYPDVVEPDGSVDDPDRIAYLDAHLRAVHAAIEDGADVRGYFVWSLLDNFEWALGYSKRFGIVRVDYETQRRTVKASGRWYAQVAAANAVDAVDAGPAATPAGPRESPDGQPR</sequence>
<evidence type="ECO:0000313" key="10">
    <source>
        <dbReference type="Proteomes" id="UP000593758"/>
    </source>
</evidence>
<dbReference type="InterPro" id="IPR017853">
    <property type="entry name" value="GH"/>
</dbReference>
<dbReference type="InterPro" id="IPR018120">
    <property type="entry name" value="Glyco_hydro_1_AS"/>
</dbReference>
<evidence type="ECO:0000256" key="1">
    <source>
        <dbReference type="ARBA" id="ARBA00010838"/>
    </source>
</evidence>
<dbReference type="PANTHER" id="PTHR10353:SF36">
    <property type="entry name" value="LP05116P"/>
    <property type="match status" value="1"/>
</dbReference>
<dbReference type="SUPFAM" id="SSF51445">
    <property type="entry name" value="(Trans)glycosidases"/>
    <property type="match status" value="1"/>
</dbReference>
<dbReference type="KEGG" id="halt:IM660_02815"/>
<dbReference type="InterPro" id="IPR033132">
    <property type="entry name" value="GH_1_N_CS"/>
</dbReference>
<evidence type="ECO:0000256" key="8">
    <source>
        <dbReference type="SAM" id="MobiDB-lite"/>
    </source>
</evidence>
<feature type="active site" description="Nucleophile" evidence="5">
    <location>
        <position position="409"/>
    </location>
</feature>
<proteinExistence type="inferred from homology"/>
<dbReference type="PROSITE" id="PS00653">
    <property type="entry name" value="GLYCOSYL_HYDROL_F1_2"/>
    <property type="match status" value="1"/>
</dbReference>
<protein>
    <recommendedName>
        <fullName evidence="2">beta-glucosidase</fullName>
        <ecNumber evidence="2">3.2.1.21</ecNumber>
    </recommendedName>
</protein>
<evidence type="ECO:0000256" key="5">
    <source>
        <dbReference type="PROSITE-ProRule" id="PRU10055"/>
    </source>
</evidence>
<dbReference type="FunFam" id="3.20.20.80:FF:000004">
    <property type="entry name" value="Beta-glucosidase 6-phospho-beta-glucosidase"/>
    <property type="match status" value="1"/>
</dbReference>
<keyword evidence="3 7" id="KW-0378">Hydrolase</keyword>
<feature type="region of interest" description="Disordered" evidence="8">
    <location>
        <begin position="1"/>
        <end position="22"/>
    </location>
</feature>
<evidence type="ECO:0000256" key="2">
    <source>
        <dbReference type="ARBA" id="ARBA00012744"/>
    </source>
</evidence>
<dbReference type="Proteomes" id="UP000593758">
    <property type="component" value="Chromosome"/>
</dbReference>
<keyword evidence="10" id="KW-1185">Reference proteome</keyword>
<evidence type="ECO:0000256" key="6">
    <source>
        <dbReference type="RuleBase" id="RU003690"/>
    </source>
</evidence>
<dbReference type="PANTHER" id="PTHR10353">
    <property type="entry name" value="GLYCOSYL HYDROLASE"/>
    <property type="match status" value="1"/>
</dbReference>
<reference evidence="9 10" key="1">
    <citation type="submission" date="2020-10" db="EMBL/GenBank/DDBJ databases">
        <title>Haloactinobacterium sp. RN3S43, a bacterium isolated from saline soil.</title>
        <authorList>
            <person name="Sun J.-Q."/>
        </authorList>
    </citation>
    <scope>NUCLEOTIDE SEQUENCE [LARGE SCALE GENOMIC DNA]</scope>
    <source>
        <strain evidence="9 10">RN3S43</strain>
    </source>
</reference>
<dbReference type="EMBL" id="CP063169">
    <property type="protein sequence ID" value="QOR71253.1"/>
    <property type="molecule type" value="Genomic_DNA"/>
</dbReference>
<organism evidence="9 10">
    <name type="scientific">Ruania alkalisoli</name>
    <dbReference type="NCBI Taxonomy" id="2779775"/>
    <lineage>
        <taxon>Bacteria</taxon>
        <taxon>Bacillati</taxon>
        <taxon>Actinomycetota</taxon>
        <taxon>Actinomycetes</taxon>
        <taxon>Micrococcales</taxon>
        <taxon>Ruaniaceae</taxon>
        <taxon>Ruania</taxon>
    </lineage>
</organism>
<name>A0A7M1SX86_9MICO</name>
<feature type="region of interest" description="Disordered" evidence="8">
    <location>
        <begin position="505"/>
        <end position="525"/>
    </location>
</feature>
<dbReference type="GO" id="GO:0005829">
    <property type="term" value="C:cytosol"/>
    <property type="evidence" value="ECO:0007669"/>
    <property type="project" value="TreeGrafter"/>
</dbReference>
<feature type="compositionally biased region" description="Polar residues" evidence="8">
    <location>
        <begin position="1"/>
        <end position="10"/>
    </location>
</feature>
<dbReference type="GO" id="GO:0016052">
    <property type="term" value="P:carbohydrate catabolic process"/>
    <property type="evidence" value="ECO:0007669"/>
    <property type="project" value="TreeGrafter"/>
</dbReference>
<dbReference type="AlphaFoldDB" id="A0A7M1SX86"/>
<evidence type="ECO:0000256" key="3">
    <source>
        <dbReference type="ARBA" id="ARBA00022801"/>
    </source>
</evidence>
<dbReference type="Pfam" id="PF00232">
    <property type="entry name" value="Glyco_hydro_1"/>
    <property type="match status" value="1"/>
</dbReference>
<comment type="similarity">
    <text evidence="1 6">Belongs to the glycosyl hydrolase 1 family.</text>
</comment>
<dbReference type="Gene3D" id="3.20.20.80">
    <property type="entry name" value="Glycosidases"/>
    <property type="match status" value="1"/>
</dbReference>
<dbReference type="RefSeq" id="WP_193497918.1">
    <property type="nucleotide sequence ID" value="NZ_CP063169.1"/>
</dbReference>
<evidence type="ECO:0000256" key="7">
    <source>
        <dbReference type="RuleBase" id="RU004468"/>
    </source>
</evidence>
<gene>
    <name evidence="9" type="ORF">IM660_02815</name>
</gene>
<dbReference type="EC" id="3.2.1.21" evidence="2"/>
<evidence type="ECO:0000256" key="4">
    <source>
        <dbReference type="ARBA" id="ARBA00023295"/>
    </source>
</evidence>
<dbReference type="GO" id="GO:0008422">
    <property type="term" value="F:beta-glucosidase activity"/>
    <property type="evidence" value="ECO:0007669"/>
    <property type="project" value="UniProtKB-EC"/>
</dbReference>
<dbReference type="PROSITE" id="PS00572">
    <property type="entry name" value="GLYCOSYL_HYDROL_F1_1"/>
    <property type="match status" value="1"/>
</dbReference>
<feature type="compositionally biased region" description="Low complexity" evidence="8">
    <location>
        <begin position="505"/>
        <end position="516"/>
    </location>
</feature>
<keyword evidence="4 7" id="KW-0326">Glycosidase</keyword>
<dbReference type="PRINTS" id="PR00131">
    <property type="entry name" value="GLHYDRLASE1"/>
</dbReference>
<accession>A0A7M1SX86</accession>